<dbReference type="VEuPathDB" id="FungiDB:Z517_08433"/>
<dbReference type="EMBL" id="KN846973">
    <property type="protein sequence ID" value="KIW78595.1"/>
    <property type="molecule type" value="Genomic_DNA"/>
</dbReference>
<sequence>MKPGAKTSLVRFSDLEPSWHVPGAKVPGTMRWLISWVGGPAGYINSSPGKAVENEDIGVGFMYLPVGQRQQGLHYHEVTEIYIIIKGFLEGYDGTGKSHRAGPMDLINIPAGVPHGVRNCGSEDVEMVWLHDGVEKKGVTVYCTTEEDIRNAPGKEPITIVSLKDLEPCWSLPRAKEPEFLRWSVNWIGGPSGYQNLNRGLAVESEKITAGLTVLMPGHKQPPYAQEQVSETCIIAGGKAVVNLGQGNTEVGYLDCLYFPPGLTHSLRNHGTEPAYILWAHSKANPIGATVYQGETNTHCNGNGSSSAD</sequence>
<protein>
    <recommendedName>
        <fullName evidence="2">Cupin type-2 domain-containing protein</fullName>
    </recommendedName>
</protein>
<evidence type="ECO:0000259" key="2">
    <source>
        <dbReference type="Pfam" id="PF07883"/>
    </source>
</evidence>
<dbReference type="RefSeq" id="XP_013282403.1">
    <property type="nucleotide sequence ID" value="XM_013426949.1"/>
</dbReference>
<keyword evidence="4" id="KW-1185">Reference proteome</keyword>
<dbReference type="OrthoDB" id="4540633at2759"/>
<evidence type="ECO:0000313" key="3">
    <source>
        <dbReference type="EMBL" id="KIW78595.1"/>
    </source>
</evidence>
<dbReference type="GeneID" id="25307923"/>
<reference evidence="3 4" key="1">
    <citation type="submission" date="2015-01" db="EMBL/GenBank/DDBJ databases">
        <title>The Genome Sequence of Fonsecaea pedrosoi CBS 271.37.</title>
        <authorList>
            <consortium name="The Broad Institute Genomics Platform"/>
            <person name="Cuomo C."/>
            <person name="de Hoog S."/>
            <person name="Gorbushina A."/>
            <person name="Stielow B."/>
            <person name="Teixiera M."/>
            <person name="Abouelleil A."/>
            <person name="Chapman S.B."/>
            <person name="Priest M."/>
            <person name="Young S.K."/>
            <person name="Wortman J."/>
            <person name="Nusbaum C."/>
            <person name="Birren B."/>
        </authorList>
    </citation>
    <scope>NUCLEOTIDE SEQUENCE [LARGE SCALE GENOMIC DNA]</scope>
    <source>
        <strain evidence="3 4">CBS 271.37</strain>
    </source>
</reference>
<evidence type="ECO:0000256" key="1">
    <source>
        <dbReference type="ARBA" id="ARBA00022723"/>
    </source>
</evidence>
<accession>A0A0D2GJ88</accession>
<dbReference type="InterPro" id="IPR013096">
    <property type="entry name" value="Cupin_2"/>
</dbReference>
<dbReference type="Proteomes" id="UP000053029">
    <property type="component" value="Unassembled WGS sequence"/>
</dbReference>
<dbReference type="InterPro" id="IPR051610">
    <property type="entry name" value="GPI/OXD"/>
</dbReference>
<dbReference type="Pfam" id="PF07883">
    <property type="entry name" value="Cupin_2"/>
    <property type="match status" value="2"/>
</dbReference>
<dbReference type="SUPFAM" id="SSF51182">
    <property type="entry name" value="RmlC-like cupins"/>
    <property type="match status" value="1"/>
</dbReference>
<dbReference type="PANTHER" id="PTHR35848">
    <property type="entry name" value="OXALATE-BINDING PROTEIN"/>
    <property type="match status" value="1"/>
</dbReference>
<feature type="domain" description="Cupin type-2" evidence="2">
    <location>
        <begin position="61"/>
        <end position="130"/>
    </location>
</feature>
<feature type="domain" description="Cupin type-2" evidence="2">
    <location>
        <begin position="212"/>
        <end position="280"/>
    </location>
</feature>
<dbReference type="HOGENOM" id="CLU_078276_0_0_1"/>
<dbReference type="GO" id="GO:0046872">
    <property type="term" value="F:metal ion binding"/>
    <property type="evidence" value="ECO:0007669"/>
    <property type="project" value="UniProtKB-KW"/>
</dbReference>
<evidence type="ECO:0000313" key="4">
    <source>
        <dbReference type="Proteomes" id="UP000053029"/>
    </source>
</evidence>
<name>A0A0D2GJ88_9EURO</name>
<gene>
    <name evidence="3" type="ORF">Z517_08433</name>
</gene>
<organism evidence="3 4">
    <name type="scientific">Fonsecaea pedrosoi CBS 271.37</name>
    <dbReference type="NCBI Taxonomy" id="1442368"/>
    <lineage>
        <taxon>Eukaryota</taxon>
        <taxon>Fungi</taxon>
        <taxon>Dikarya</taxon>
        <taxon>Ascomycota</taxon>
        <taxon>Pezizomycotina</taxon>
        <taxon>Eurotiomycetes</taxon>
        <taxon>Chaetothyriomycetidae</taxon>
        <taxon>Chaetothyriales</taxon>
        <taxon>Herpotrichiellaceae</taxon>
        <taxon>Fonsecaea</taxon>
    </lineage>
</organism>
<dbReference type="InterPro" id="IPR014710">
    <property type="entry name" value="RmlC-like_jellyroll"/>
</dbReference>
<proteinExistence type="predicted"/>
<dbReference type="Gene3D" id="2.60.120.10">
    <property type="entry name" value="Jelly Rolls"/>
    <property type="match status" value="2"/>
</dbReference>
<keyword evidence="1" id="KW-0479">Metal-binding</keyword>
<dbReference type="AlphaFoldDB" id="A0A0D2GJ88"/>
<dbReference type="PANTHER" id="PTHR35848:SF6">
    <property type="entry name" value="CUPIN TYPE-2 DOMAIN-CONTAINING PROTEIN"/>
    <property type="match status" value="1"/>
</dbReference>
<dbReference type="InterPro" id="IPR011051">
    <property type="entry name" value="RmlC_Cupin_sf"/>
</dbReference>